<proteinExistence type="predicted"/>
<keyword evidence="2" id="KW-1185">Reference proteome</keyword>
<protein>
    <submittedName>
        <fullName evidence="1">Uncharacterized protein</fullName>
    </submittedName>
</protein>
<dbReference type="AlphaFoldDB" id="A0A6V7HEN7"/>
<dbReference type="Proteomes" id="UP000752696">
    <property type="component" value="Unassembled WGS sequence"/>
</dbReference>
<evidence type="ECO:0000313" key="1">
    <source>
        <dbReference type="EMBL" id="CAD1477838.1"/>
    </source>
</evidence>
<name>A0A6V7HEN7_9HYME</name>
<comment type="caution">
    <text evidence="1">The sequence shown here is derived from an EMBL/GenBank/DDBJ whole genome shotgun (WGS) entry which is preliminary data.</text>
</comment>
<evidence type="ECO:0000313" key="2">
    <source>
        <dbReference type="Proteomes" id="UP000752696"/>
    </source>
</evidence>
<dbReference type="EMBL" id="CAJDYZ010010312">
    <property type="protein sequence ID" value="CAD1477838.1"/>
    <property type="molecule type" value="Genomic_DNA"/>
</dbReference>
<sequence>MIDVRGLDDRDLALREFNVASTGCIENSMGIWNEISYFLQTTNTDSRSFERSLGERYSVKFLHEVSRGFANSRNHWRTTENHSNRVN</sequence>
<gene>
    <name evidence="1" type="ORF">MHI_LOCUS758874</name>
</gene>
<reference evidence="1" key="1">
    <citation type="submission" date="2020-07" db="EMBL/GenBank/DDBJ databases">
        <authorList>
            <person name="Nazaruddin N."/>
        </authorList>
    </citation>
    <scope>NUCLEOTIDE SEQUENCE</scope>
</reference>
<organism evidence="1 2">
    <name type="scientific">Heterotrigona itama</name>
    <dbReference type="NCBI Taxonomy" id="395501"/>
    <lineage>
        <taxon>Eukaryota</taxon>
        <taxon>Metazoa</taxon>
        <taxon>Ecdysozoa</taxon>
        <taxon>Arthropoda</taxon>
        <taxon>Hexapoda</taxon>
        <taxon>Insecta</taxon>
        <taxon>Pterygota</taxon>
        <taxon>Neoptera</taxon>
        <taxon>Endopterygota</taxon>
        <taxon>Hymenoptera</taxon>
        <taxon>Apocrita</taxon>
        <taxon>Aculeata</taxon>
        <taxon>Apoidea</taxon>
        <taxon>Anthophila</taxon>
        <taxon>Apidae</taxon>
        <taxon>Heterotrigona</taxon>
    </lineage>
</organism>
<accession>A0A6V7HEN7</accession>
<feature type="non-terminal residue" evidence="1">
    <location>
        <position position="87"/>
    </location>
</feature>